<feature type="chain" id="PRO_5047453502" evidence="1">
    <location>
        <begin position="32"/>
        <end position="813"/>
    </location>
</feature>
<evidence type="ECO:0000259" key="2">
    <source>
        <dbReference type="PROSITE" id="PS50853"/>
    </source>
</evidence>
<feature type="signal peptide" evidence="1">
    <location>
        <begin position="1"/>
        <end position="31"/>
    </location>
</feature>
<keyword evidence="4" id="KW-1185">Reference proteome</keyword>
<dbReference type="InterPro" id="IPR036116">
    <property type="entry name" value="FN3_sf"/>
</dbReference>
<evidence type="ECO:0000313" key="3">
    <source>
        <dbReference type="EMBL" id="MDO7874588.1"/>
    </source>
</evidence>
<dbReference type="Pfam" id="PF23759">
    <property type="entry name" value="GBD_T9SS_assoc"/>
    <property type="match status" value="1"/>
</dbReference>
<dbReference type="Gene3D" id="2.60.40.10">
    <property type="entry name" value="Immunoglobulins"/>
    <property type="match status" value="2"/>
</dbReference>
<organism evidence="3 4">
    <name type="scientific">Hymenobacter aranciens</name>
    <dbReference type="NCBI Taxonomy" id="3063996"/>
    <lineage>
        <taxon>Bacteria</taxon>
        <taxon>Pseudomonadati</taxon>
        <taxon>Bacteroidota</taxon>
        <taxon>Cytophagia</taxon>
        <taxon>Cytophagales</taxon>
        <taxon>Hymenobacteraceae</taxon>
        <taxon>Hymenobacter</taxon>
    </lineage>
</organism>
<gene>
    <name evidence="3" type="ORF">Q5H93_07580</name>
</gene>
<dbReference type="Proteomes" id="UP001176429">
    <property type="component" value="Unassembled WGS sequence"/>
</dbReference>
<dbReference type="SUPFAM" id="SSF49265">
    <property type="entry name" value="Fibronectin type III"/>
    <property type="match status" value="1"/>
</dbReference>
<proteinExistence type="predicted"/>
<feature type="domain" description="Fibronectin type-III" evidence="2">
    <location>
        <begin position="489"/>
        <end position="583"/>
    </location>
</feature>
<name>A0ABT9BDH5_9BACT</name>
<dbReference type="InterPro" id="IPR026444">
    <property type="entry name" value="Secre_tail"/>
</dbReference>
<protein>
    <submittedName>
        <fullName evidence="3">T9SS type A sorting domain-containing protein</fullName>
    </submittedName>
</protein>
<dbReference type="Pfam" id="PF00041">
    <property type="entry name" value="fn3"/>
    <property type="match status" value="1"/>
</dbReference>
<evidence type="ECO:0000313" key="4">
    <source>
        <dbReference type="Proteomes" id="UP001176429"/>
    </source>
</evidence>
<dbReference type="NCBIfam" id="TIGR04183">
    <property type="entry name" value="Por_Secre_tail"/>
    <property type="match status" value="1"/>
</dbReference>
<dbReference type="RefSeq" id="WP_305005902.1">
    <property type="nucleotide sequence ID" value="NZ_JAUQSY010000004.1"/>
</dbReference>
<dbReference type="PROSITE" id="PS50853">
    <property type="entry name" value="FN3"/>
    <property type="match status" value="2"/>
</dbReference>
<dbReference type="InterPro" id="IPR013783">
    <property type="entry name" value="Ig-like_fold"/>
</dbReference>
<feature type="domain" description="Fibronectin type-III" evidence="2">
    <location>
        <begin position="247"/>
        <end position="340"/>
    </location>
</feature>
<accession>A0ABT9BDH5</accession>
<dbReference type="InterPro" id="IPR003961">
    <property type="entry name" value="FN3_dom"/>
</dbReference>
<reference evidence="3" key="1">
    <citation type="submission" date="2023-07" db="EMBL/GenBank/DDBJ databases">
        <authorList>
            <person name="Kim M.K."/>
        </authorList>
    </citation>
    <scope>NUCLEOTIDE SEQUENCE</scope>
    <source>
        <strain evidence="3">ASUV-10-1</strain>
    </source>
</reference>
<dbReference type="InterPro" id="IPR056600">
    <property type="entry name" value="GBD_T9SS_assoc"/>
</dbReference>
<sequence>MRKSIYSNWGKHFSGAMLLASGLLLASRAEAQVDTYTFTPSTGAYTPLTGGTGVSSIEADDAYSGTIPLGFSFVFDGSSYSECIVSSNGWLSFNMAAASSNLSNDLDNGNATERPRIAPFWDDLDGGNGSSTASYATTGTAPNRVFTFEWRNWERFFEPGTFSMQVQLFEGTNQVRLVYERGTTPLTTATASIGLSGIATGSCASFLSLSDASATPTASGTTENDNIADTPATGQVYSFVPGVAAACPTPRCLSAVTTATGATLSFSVSNANPGPFTLIYGPTGFNPATGGTTLTLTTTTTTIGGLTPATGYQFYVTQNCGGIIGSSPISAAEAFTTNQTPPVNDDCAGALDVPIQYGSQCISQTSADNSAATDSPNVPAPGCAQYMGQDLWFKVTVPASGELTVKTVDPTAGSNITDTGMAIYSGTCGNLALVDCDDDGAGGAKSLIEFTGATARTPGEVLYIRVWDYNGGQNGLLAVCATAPSNCPLPTAPAAANLTNTTADLSWVATGTTNPGDTFEIEYGVSGYTLGTGTAVNGLTSTSYQLANLLPDTEYCFYVRQNCGPTNGSSSWVGPTCFRTPLTVPDNDEPCGALPLASTSGAVGGTTIGATTSQQTGISLPACSPAGAPKDVWFVFTLGANATSTTLNLTGTTAGMVRLFTAPDCTGGPFVQVGCAAATANNAGFAAPVTFTGLVAGQRYWLAVSGFGSSDVNGAFTVSATNTVLGTRAAAAAGELAVYPNPSNTGELTLRVAGAQGAGSAALVNALGQVVRQVAVAAGSSEQRVSTRGLAAGVYTLRLTVGQRASATKVVLQ</sequence>
<evidence type="ECO:0000256" key="1">
    <source>
        <dbReference type="SAM" id="SignalP"/>
    </source>
</evidence>
<dbReference type="EMBL" id="JAUQSY010000004">
    <property type="protein sequence ID" value="MDO7874588.1"/>
    <property type="molecule type" value="Genomic_DNA"/>
</dbReference>
<dbReference type="CDD" id="cd00063">
    <property type="entry name" value="FN3"/>
    <property type="match status" value="1"/>
</dbReference>
<comment type="caution">
    <text evidence="3">The sequence shown here is derived from an EMBL/GenBank/DDBJ whole genome shotgun (WGS) entry which is preliminary data.</text>
</comment>
<dbReference type="Pfam" id="PF18962">
    <property type="entry name" value="Por_Secre_tail"/>
    <property type="match status" value="1"/>
</dbReference>
<dbReference type="SMART" id="SM00060">
    <property type="entry name" value="FN3"/>
    <property type="match status" value="2"/>
</dbReference>
<keyword evidence="1" id="KW-0732">Signal</keyword>